<protein>
    <recommendedName>
        <fullName evidence="5">Zinc ribbon domain-containing protein</fullName>
    </recommendedName>
</protein>
<feature type="compositionally biased region" description="Low complexity" evidence="1">
    <location>
        <begin position="239"/>
        <end position="255"/>
    </location>
</feature>
<feature type="region of interest" description="Disordered" evidence="1">
    <location>
        <begin position="577"/>
        <end position="598"/>
    </location>
</feature>
<keyword evidence="4" id="KW-1185">Reference proteome</keyword>
<organism evidence="3 4">
    <name type="scientific">Streptomyces spinoverrucosus</name>
    <dbReference type="NCBI Taxonomy" id="284043"/>
    <lineage>
        <taxon>Bacteria</taxon>
        <taxon>Bacillati</taxon>
        <taxon>Actinomycetota</taxon>
        <taxon>Actinomycetes</taxon>
        <taxon>Kitasatosporales</taxon>
        <taxon>Streptomycetaceae</taxon>
        <taxon>Streptomyces</taxon>
    </lineage>
</organism>
<comment type="caution">
    <text evidence="3">The sequence shown here is derived from an EMBL/GenBank/DDBJ whole genome shotgun (WGS) entry which is preliminary data.</text>
</comment>
<feature type="compositionally biased region" description="Low complexity" evidence="1">
    <location>
        <begin position="33"/>
        <end position="58"/>
    </location>
</feature>
<feature type="transmembrane region" description="Helical" evidence="2">
    <location>
        <begin position="456"/>
        <end position="477"/>
    </location>
</feature>
<dbReference type="InterPro" id="IPR057561">
    <property type="entry name" value="NADase_transloc"/>
</dbReference>
<dbReference type="NCBIfam" id="NF047619">
    <property type="entry name" value="NADase_discoid"/>
    <property type="match status" value="1"/>
</dbReference>
<dbReference type="Proteomes" id="UP000317881">
    <property type="component" value="Unassembled WGS sequence"/>
</dbReference>
<dbReference type="EMBL" id="BJND01000107">
    <property type="protein sequence ID" value="GEC10398.1"/>
    <property type="molecule type" value="Genomic_DNA"/>
</dbReference>
<feature type="region of interest" description="Disordered" evidence="1">
    <location>
        <begin position="33"/>
        <end position="387"/>
    </location>
</feature>
<keyword evidence="2" id="KW-1133">Transmembrane helix</keyword>
<keyword evidence="2" id="KW-0472">Membrane</keyword>
<reference evidence="3 4" key="1">
    <citation type="submission" date="2019-06" db="EMBL/GenBank/DDBJ databases">
        <title>Whole genome shotgun sequence of Streptomyces spinoverrucosus NBRC 14228.</title>
        <authorList>
            <person name="Hosoyama A."/>
            <person name="Uohara A."/>
            <person name="Ohji S."/>
            <person name="Ichikawa N."/>
        </authorList>
    </citation>
    <scope>NUCLEOTIDE SEQUENCE [LARGE SCALE GENOMIC DNA]</scope>
    <source>
        <strain evidence="3 4">NBRC 14228</strain>
    </source>
</reference>
<evidence type="ECO:0000313" key="4">
    <source>
        <dbReference type="Proteomes" id="UP000317881"/>
    </source>
</evidence>
<sequence>MRTCPACGASNGSGDDFCGNCGAYLGWSDTTAAAGAAAERPEYAAPSAPAESPERAAPSMPPEPGEQSALNAPLEAGESSALGAPSEVGESSALSSSSEAGGPSALSPPSEAGGPSALSASSEPRGPSAASTPSQPPAAPDTTPADAPAAPAPAATPGRASALRTRLTGRGRGAARRPGQEETTSSRPQPGPADARTEPAAPAHGSTTGDDETPDGTPGPEHAATATGTRPPQPPAAPAPGAQTDRDAAAPTADASTDREATRPRPLGAPTSEAPTNHNAATPAPGAQTDRDAAAPTPDASTRRDAPGPRSPAAPTPEAPTNHNAAAPAPEAPTDREAPGPRSPAAPTSDAPTNRNAPAPRPPATPTRTPTPPTPDPVPVRPAKPVAPRPVVRPVAVPDDVAGTPCPACGTPNQPGRRFCRRCAAELNPAAKPDPLPWWRTVWPFRRRVRASSGRAVRLLVILAVVVALCAAGLLLLPAGRALIEDTRDKLGKAKPVTPADIEASAEVARHPVTNTTDGLSNRYWGAPTQGASVTYTFRKPFRLVDLIITNGASTKPEDYARQARALQLDLEVTTQNGEKHHKELTLSDKPGPQTIPTGISDVKTVRLVLRSAVGLSQGRHLALAEVEFFQRS</sequence>
<feature type="compositionally biased region" description="Pro residues" evidence="1">
    <location>
        <begin position="309"/>
        <end position="318"/>
    </location>
</feature>
<feature type="compositionally biased region" description="Low complexity" evidence="1">
    <location>
        <begin position="140"/>
        <end position="166"/>
    </location>
</feature>
<feature type="compositionally biased region" description="Basic and acidic residues" evidence="1">
    <location>
        <begin position="578"/>
        <end position="587"/>
    </location>
</feature>
<feature type="compositionally biased region" description="Low complexity" evidence="1">
    <location>
        <begin position="215"/>
        <end position="230"/>
    </location>
</feature>
<evidence type="ECO:0000256" key="1">
    <source>
        <dbReference type="SAM" id="MobiDB-lite"/>
    </source>
</evidence>
<keyword evidence="2" id="KW-0812">Transmembrane</keyword>
<evidence type="ECO:0000313" key="3">
    <source>
        <dbReference type="EMBL" id="GEC10398.1"/>
    </source>
</evidence>
<dbReference type="AlphaFoldDB" id="A0A4Y3VVU6"/>
<evidence type="ECO:0000256" key="2">
    <source>
        <dbReference type="SAM" id="Phobius"/>
    </source>
</evidence>
<feature type="compositionally biased region" description="Low complexity" evidence="1">
    <location>
        <begin position="319"/>
        <end position="329"/>
    </location>
</feature>
<name>A0A4Y3VVU6_9ACTN</name>
<proteinExistence type="predicted"/>
<feature type="compositionally biased region" description="Pro residues" evidence="1">
    <location>
        <begin position="359"/>
        <end position="387"/>
    </location>
</feature>
<accession>A0A4Y3VVU6</accession>
<evidence type="ECO:0008006" key="5">
    <source>
        <dbReference type="Google" id="ProtNLM"/>
    </source>
</evidence>
<feature type="compositionally biased region" description="Low complexity" evidence="1">
    <location>
        <begin position="274"/>
        <end position="287"/>
    </location>
</feature>
<feature type="compositionally biased region" description="Low complexity" evidence="1">
    <location>
        <begin position="85"/>
        <end position="133"/>
    </location>
</feature>
<gene>
    <name evidence="3" type="ORF">SSP24_80530</name>
</gene>